<comment type="caution">
    <text evidence="2">The sequence shown here is derived from an EMBL/GenBank/DDBJ whole genome shotgun (WGS) entry which is preliminary data.</text>
</comment>
<dbReference type="AlphaFoldDB" id="A0AAE1QKE2"/>
<dbReference type="PANTHER" id="PTHR45744">
    <property type="entry name" value="TYROSINE AMINOTRANSFERASE"/>
    <property type="match status" value="1"/>
</dbReference>
<dbReference type="InterPro" id="IPR015422">
    <property type="entry name" value="PyrdxlP-dep_Trfase_small"/>
</dbReference>
<feature type="domain" description="Aminotransferase class I/classII large" evidence="1">
    <location>
        <begin position="38"/>
        <end position="93"/>
    </location>
</feature>
<dbReference type="Pfam" id="PF00155">
    <property type="entry name" value="Aminotran_1_2"/>
    <property type="match status" value="2"/>
</dbReference>
<dbReference type="Gene3D" id="3.40.640.10">
    <property type="entry name" value="Type I PLP-dependent aspartate aminotransferase-like (Major domain)"/>
    <property type="match status" value="1"/>
</dbReference>
<proteinExistence type="predicted"/>
<dbReference type="PANTHER" id="PTHR45744:SF2">
    <property type="entry name" value="TYROSINE AMINOTRANSFERASE"/>
    <property type="match status" value="1"/>
</dbReference>
<evidence type="ECO:0000259" key="1">
    <source>
        <dbReference type="Pfam" id="PF00155"/>
    </source>
</evidence>
<gene>
    <name evidence="2" type="ORF">Pmani_001256</name>
</gene>
<sequence>MRERKSWQVVSSTYAHSTFNPIRHIMENMTILPNPEKPMIALSIGDPTVFGNLKPAKEILQSAEDALHSGKYNGYGPSTGLECARAAVAKHWSVEGKAGTQTTGFPLYTTLAAGLHIDTKHYELKPESNWEVDLESLEAAIDDTTAAIVVNNPSNPCGSVYTKQHLERILDVASEK</sequence>
<protein>
    <recommendedName>
        <fullName evidence="1">Aminotransferase class I/classII large domain-containing protein</fullName>
    </recommendedName>
</protein>
<dbReference type="GO" id="GO:0006559">
    <property type="term" value="P:L-phenylalanine catabolic process"/>
    <property type="evidence" value="ECO:0007669"/>
    <property type="project" value="TreeGrafter"/>
</dbReference>
<reference evidence="2" key="1">
    <citation type="submission" date="2023-11" db="EMBL/GenBank/DDBJ databases">
        <title>Genome assemblies of two species of porcelain crab, Petrolisthes cinctipes and Petrolisthes manimaculis (Anomura: Porcellanidae).</title>
        <authorList>
            <person name="Angst P."/>
        </authorList>
    </citation>
    <scope>NUCLEOTIDE SEQUENCE</scope>
    <source>
        <strain evidence="2">PB745_02</strain>
        <tissue evidence="2">Gill</tissue>
    </source>
</reference>
<evidence type="ECO:0000313" key="2">
    <source>
        <dbReference type="EMBL" id="KAK4328335.1"/>
    </source>
</evidence>
<feature type="domain" description="Aminotransferase class I/classII large" evidence="1">
    <location>
        <begin position="103"/>
        <end position="175"/>
    </location>
</feature>
<dbReference type="InterPro" id="IPR004839">
    <property type="entry name" value="Aminotransferase_I/II_large"/>
</dbReference>
<evidence type="ECO:0000313" key="3">
    <source>
        <dbReference type="Proteomes" id="UP001292094"/>
    </source>
</evidence>
<dbReference type="InterPro" id="IPR015424">
    <property type="entry name" value="PyrdxlP-dep_Trfase"/>
</dbReference>
<name>A0AAE1QKE2_9EUCA</name>
<dbReference type="Proteomes" id="UP001292094">
    <property type="component" value="Unassembled WGS sequence"/>
</dbReference>
<dbReference type="GO" id="GO:0030170">
    <property type="term" value="F:pyridoxal phosphate binding"/>
    <property type="evidence" value="ECO:0007669"/>
    <property type="project" value="InterPro"/>
</dbReference>
<dbReference type="GO" id="GO:0006572">
    <property type="term" value="P:L-tyrosine catabolic process"/>
    <property type="evidence" value="ECO:0007669"/>
    <property type="project" value="TreeGrafter"/>
</dbReference>
<dbReference type="EMBL" id="JAWZYT010000086">
    <property type="protein sequence ID" value="KAK4328335.1"/>
    <property type="molecule type" value="Genomic_DNA"/>
</dbReference>
<dbReference type="SUPFAM" id="SSF53383">
    <property type="entry name" value="PLP-dependent transferases"/>
    <property type="match status" value="1"/>
</dbReference>
<accession>A0AAE1QKE2</accession>
<dbReference type="InterPro" id="IPR015421">
    <property type="entry name" value="PyrdxlP-dep_Trfase_major"/>
</dbReference>
<keyword evidence="3" id="KW-1185">Reference proteome</keyword>
<dbReference type="GO" id="GO:0004838">
    <property type="term" value="F:L-tyrosine-2-oxoglutarate transaminase activity"/>
    <property type="evidence" value="ECO:0007669"/>
    <property type="project" value="TreeGrafter"/>
</dbReference>
<dbReference type="Gene3D" id="3.90.1150.10">
    <property type="entry name" value="Aspartate Aminotransferase, domain 1"/>
    <property type="match status" value="1"/>
</dbReference>
<organism evidence="2 3">
    <name type="scientific">Petrolisthes manimaculis</name>
    <dbReference type="NCBI Taxonomy" id="1843537"/>
    <lineage>
        <taxon>Eukaryota</taxon>
        <taxon>Metazoa</taxon>
        <taxon>Ecdysozoa</taxon>
        <taxon>Arthropoda</taxon>
        <taxon>Crustacea</taxon>
        <taxon>Multicrustacea</taxon>
        <taxon>Malacostraca</taxon>
        <taxon>Eumalacostraca</taxon>
        <taxon>Eucarida</taxon>
        <taxon>Decapoda</taxon>
        <taxon>Pleocyemata</taxon>
        <taxon>Anomura</taxon>
        <taxon>Galatheoidea</taxon>
        <taxon>Porcellanidae</taxon>
        <taxon>Petrolisthes</taxon>
    </lineage>
</organism>